<evidence type="ECO:0000256" key="1">
    <source>
        <dbReference type="ARBA" id="ARBA00004479"/>
    </source>
</evidence>
<feature type="transmembrane region" description="Helical" evidence="9">
    <location>
        <begin position="184"/>
        <end position="207"/>
    </location>
</feature>
<dbReference type="EMBL" id="KQ090241">
    <property type="protein sequence ID" value="KMS98885.1"/>
    <property type="molecule type" value="Genomic_DNA"/>
</dbReference>
<sequence length="257" mass="29022">MMDGTTASEPAHVQSEVGGVYYQNSVVLTFKGYTYELKYILTILNSLDFSSNAFLGELPRELGILNALKVLNLSHNSFSGNISSSFWKLIQIELVDLSYNALSGNIPTQLANLDFLSYLNLSFSKISKKIPSSTQSFDASSYEGNQGLYGPLLTPISRNKPAQEPLLSTSSHGPSWSSTSEIEWMLKGAEVGFPVGIIIFIGPILYIKRWREWYCKHLHRLVVKILSKEDGATQRRKRTSRQQRQRRYAPLYKVLHH</sequence>
<keyword evidence="5" id="KW-0677">Repeat</keyword>
<gene>
    <name evidence="10" type="ORF">BVRB_3g067790</name>
</gene>
<evidence type="ECO:0000256" key="9">
    <source>
        <dbReference type="SAM" id="Phobius"/>
    </source>
</evidence>
<dbReference type="PANTHER" id="PTHR48063:SF35">
    <property type="entry name" value="RECEPTOR-LIKE PROTEIN 12"/>
    <property type="match status" value="1"/>
</dbReference>
<dbReference type="PANTHER" id="PTHR48063">
    <property type="entry name" value="LRR RECEPTOR-LIKE KINASE"/>
    <property type="match status" value="1"/>
</dbReference>
<dbReference type="Gene3D" id="3.80.10.10">
    <property type="entry name" value="Ribonuclease Inhibitor"/>
    <property type="match status" value="1"/>
</dbReference>
<dbReference type="InterPro" id="IPR046956">
    <property type="entry name" value="RLP23-like"/>
</dbReference>
<keyword evidence="11" id="KW-1185">Reference proteome</keyword>
<keyword evidence="4" id="KW-0732">Signal</keyword>
<keyword evidence="8" id="KW-0325">Glycoprotein</keyword>
<dbReference type="OMA" id="WREWYCK"/>
<keyword evidence="6 9" id="KW-1133">Transmembrane helix</keyword>
<comment type="subcellular location">
    <subcellularLocation>
        <location evidence="1">Membrane</location>
        <topology evidence="1">Single-pass type I membrane protein</topology>
    </subcellularLocation>
</comment>
<dbReference type="InterPro" id="IPR032675">
    <property type="entry name" value="LRR_dom_sf"/>
</dbReference>
<name>A0A0J8E6Q3_BETVV</name>
<keyword evidence="3 9" id="KW-0812">Transmembrane</keyword>
<evidence type="ECO:0000256" key="5">
    <source>
        <dbReference type="ARBA" id="ARBA00022737"/>
    </source>
</evidence>
<evidence type="ECO:0000256" key="8">
    <source>
        <dbReference type="ARBA" id="ARBA00023180"/>
    </source>
</evidence>
<dbReference type="AlphaFoldDB" id="A0A0J8E6Q3"/>
<protein>
    <submittedName>
        <fullName evidence="10">Uncharacterized protein</fullName>
    </submittedName>
</protein>
<evidence type="ECO:0000313" key="10">
    <source>
        <dbReference type="EMBL" id="KMS98885.1"/>
    </source>
</evidence>
<dbReference type="Gramene" id="KMS98885">
    <property type="protein sequence ID" value="KMS98885"/>
    <property type="gene ID" value="BVRB_3g067790"/>
</dbReference>
<evidence type="ECO:0000256" key="7">
    <source>
        <dbReference type="ARBA" id="ARBA00023136"/>
    </source>
</evidence>
<keyword evidence="2" id="KW-0433">Leucine-rich repeat</keyword>
<evidence type="ECO:0000256" key="4">
    <source>
        <dbReference type="ARBA" id="ARBA00022729"/>
    </source>
</evidence>
<evidence type="ECO:0000256" key="6">
    <source>
        <dbReference type="ARBA" id="ARBA00022989"/>
    </source>
</evidence>
<dbReference type="SUPFAM" id="SSF52058">
    <property type="entry name" value="L domain-like"/>
    <property type="match status" value="1"/>
</dbReference>
<evidence type="ECO:0000256" key="3">
    <source>
        <dbReference type="ARBA" id="ARBA00022692"/>
    </source>
</evidence>
<organism evidence="10 11">
    <name type="scientific">Beta vulgaris subsp. vulgaris</name>
    <name type="common">Beet</name>
    <dbReference type="NCBI Taxonomy" id="3555"/>
    <lineage>
        <taxon>Eukaryota</taxon>
        <taxon>Viridiplantae</taxon>
        <taxon>Streptophyta</taxon>
        <taxon>Embryophyta</taxon>
        <taxon>Tracheophyta</taxon>
        <taxon>Spermatophyta</taxon>
        <taxon>Magnoliopsida</taxon>
        <taxon>eudicotyledons</taxon>
        <taxon>Gunneridae</taxon>
        <taxon>Pentapetalae</taxon>
        <taxon>Caryophyllales</taxon>
        <taxon>Chenopodiaceae</taxon>
        <taxon>Betoideae</taxon>
        <taxon>Beta</taxon>
    </lineage>
</organism>
<dbReference type="FunFam" id="3.80.10.10:FF:000383">
    <property type="entry name" value="Leucine-rich repeat receptor protein kinase EMS1"/>
    <property type="match status" value="1"/>
</dbReference>
<proteinExistence type="predicted"/>
<dbReference type="OrthoDB" id="1733076at2759"/>
<evidence type="ECO:0000313" key="11">
    <source>
        <dbReference type="Proteomes" id="UP000035740"/>
    </source>
</evidence>
<reference evidence="10 11" key="1">
    <citation type="journal article" date="2014" name="Nature">
        <title>The genome of the recently domesticated crop plant sugar beet (Beta vulgaris).</title>
        <authorList>
            <person name="Dohm J.C."/>
            <person name="Minoche A.E."/>
            <person name="Holtgrawe D."/>
            <person name="Capella-Gutierrez S."/>
            <person name="Zakrzewski F."/>
            <person name="Tafer H."/>
            <person name="Rupp O."/>
            <person name="Sorensen T.R."/>
            <person name="Stracke R."/>
            <person name="Reinhardt R."/>
            <person name="Goesmann A."/>
            <person name="Kraft T."/>
            <person name="Schulz B."/>
            <person name="Stadler P.F."/>
            <person name="Schmidt T."/>
            <person name="Gabaldon T."/>
            <person name="Lehrach H."/>
            <person name="Weisshaar B."/>
            <person name="Himmelbauer H."/>
        </authorList>
    </citation>
    <scope>NUCLEOTIDE SEQUENCE [LARGE SCALE GENOMIC DNA]</scope>
    <source>
        <tissue evidence="10">Taproot</tissue>
    </source>
</reference>
<dbReference type="InterPro" id="IPR001611">
    <property type="entry name" value="Leu-rich_rpt"/>
</dbReference>
<accession>A0A0J8E6Q3</accession>
<dbReference type="Proteomes" id="UP000035740">
    <property type="component" value="Unassembled WGS sequence"/>
</dbReference>
<evidence type="ECO:0000256" key="2">
    <source>
        <dbReference type="ARBA" id="ARBA00022614"/>
    </source>
</evidence>
<dbReference type="Pfam" id="PF00560">
    <property type="entry name" value="LRR_1"/>
    <property type="match status" value="2"/>
</dbReference>
<dbReference type="GO" id="GO:0016020">
    <property type="term" value="C:membrane"/>
    <property type="evidence" value="ECO:0007669"/>
    <property type="project" value="UniProtKB-SubCell"/>
</dbReference>
<keyword evidence="7 9" id="KW-0472">Membrane</keyword>